<dbReference type="EMBL" id="VLLG01000004">
    <property type="protein sequence ID" value="TWI86538.1"/>
    <property type="molecule type" value="Genomic_DNA"/>
</dbReference>
<feature type="transmembrane region" description="Helical" evidence="5">
    <location>
        <begin position="263"/>
        <end position="286"/>
    </location>
</feature>
<gene>
    <name evidence="6" type="ORF">LX66_3796</name>
</gene>
<dbReference type="GO" id="GO:0016020">
    <property type="term" value="C:membrane"/>
    <property type="evidence" value="ECO:0007669"/>
    <property type="project" value="UniProtKB-SubCell"/>
</dbReference>
<dbReference type="CDD" id="cd03682">
    <property type="entry name" value="ClC_sycA_like"/>
    <property type="match status" value="1"/>
</dbReference>
<dbReference type="OrthoDB" id="9767361at2"/>
<dbReference type="RefSeq" id="WP_145716437.1">
    <property type="nucleotide sequence ID" value="NZ_BAAAFY010000005.1"/>
</dbReference>
<dbReference type="Pfam" id="PF00654">
    <property type="entry name" value="Voltage_CLC"/>
    <property type="match status" value="1"/>
</dbReference>
<dbReference type="Gene3D" id="1.10.3080.10">
    <property type="entry name" value="Clc chloride channel"/>
    <property type="match status" value="1"/>
</dbReference>
<comment type="caution">
    <text evidence="6">The sequence shown here is derived from an EMBL/GenBank/DDBJ whole genome shotgun (WGS) entry which is preliminary data.</text>
</comment>
<keyword evidence="2 5" id="KW-0812">Transmembrane</keyword>
<proteinExistence type="predicted"/>
<dbReference type="InterPro" id="IPR050368">
    <property type="entry name" value="ClC-type_chloride_channel"/>
</dbReference>
<keyword evidence="7" id="KW-1185">Reference proteome</keyword>
<feature type="transmembrane region" description="Helical" evidence="5">
    <location>
        <begin position="350"/>
        <end position="377"/>
    </location>
</feature>
<accession>A0A562SZS2</accession>
<dbReference type="PANTHER" id="PTHR43427:SF12">
    <property type="entry name" value="CHLORIDE TRANSPORTER"/>
    <property type="match status" value="1"/>
</dbReference>
<dbReference type="PANTHER" id="PTHR43427">
    <property type="entry name" value="CHLORIDE CHANNEL PROTEIN CLC-E"/>
    <property type="match status" value="1"/>
</dbReference>
<feature type="transmembrane region" description="Helical" evidence="5">
    <location>
        <begin position="320"/>
        <end position="338"/>
    </location>
</feature>
<keyword evidence="3 5" id="KW-1133">Transmembrane helix</keyword>
<dbReference type="AlphaFoldDB" id="A0A562SZS2"/>
<evidence type="ECO:0000313" key="7">
    <source>
        <dbReference type="Proteomes" id="UP000316778"/>
    </source>
</evidence>
<evidence type="ECO:0000256" key="3">
    <source>
        <dbReference type="ARBA" id="ARBA00022989"/>
    </source>
</evidence>
<protein>
    <submittedName>
        <fullName evidence="6">H+/Cl-antiporter ClcA</fullName>
    </submittedName>
</protein>
<dbReference type="SUPFAM" id="SSF81340">
    <property type="entry name" value="Clc chloride channel"/>
    <property type="match status" value="1"/>
</dbReference>
<dbReference type="InterPro" id="IPR001807">
    <property type="entry name" value="ClC"/>
</dbReference>
<dbReference type="Proteomes" id="UP000316778">
    <property type="component" value="Unassembled WGS sequence"/>
</dbReference>
<feature type="transmembrane region" description="Helical" evidence="5">
    <location>
        <begin position="55"/>
        <end position="71"/>
    </location>
</feature>
<feature type="transmembrane region" description="Helical" evidence="5">
    <location>
        <begin position="148"/>
        <end position="173"/>
    </location>
</feature>
<feature type="transmembrane region" description="Helical" evidence="5">
    <location>
        <begin position="397"/>
        <end position="417"/>
    </location>
</feature>
<feature type="transmembrane region" description="Helical" evidence="5">
    <location>
        <begin position="230"/>
        <end position="251"/>
    </location>
</feature>
<comment type="subcellular location">
    <subcellularLocation>
        <location evidence="1">Membrane</location>
        <topology evidence="1">Multi-pass membrane protein</topology>
    </subcellularLocation>
</comment>
<dbReference type="PRINTS" id="PR00762">
    <property type="entry name" value="CLCHANNEL"/>
</dbReference>
<dbReference type="InterPro" id="IPR014743">
    <property type="entry name" value="Cl-channel_core"/>
</dbReference>
<feature type="transmembrane region" description="Helical" evidence="5">
    <location>
        <begin position="21"/>
        <end position="43"/>
    </location>
</feature>
<evidence type="ECO:0000256" key="4">
    <source>
        <dbReference type="ARBA" id="ARBA00023136"/>
    </source>
</evidence>
<evidence type="ECO:0000313" key="6">
    <source>
        <dbReference type="EMBL" id="TWI86538.1"/>
    </source>
</evidence>
<keyword evidence="4 5" id="KW-0472">Membrane</keyword>
<evidence type="ECO:0000256" key="1">
    <source>
        <dbReference type="ARBA" id="ARBA00004141"/>
    </source>
</evidence>
<name>A0A562SZS2_CHIJA</name>
<evidence type="ECO:0000256" key="2">
    <source>
        <dbReference type="ARBA" id="ARBA00022692"/>
    </source>
</evidence>
<organism evidence="6 7">
    <name type="scientific">Chitinophaga japonensis</name>
    <name type="common">Flexibacter japonensis</name>
    <dbReference type="NCBI Taxonomy" id="104662"/>
    <lineage>
        <taxon>Bacteria</taxon>
        <taxon>Pseudomonadati</taxon>
        <taxon>Bacteroidota</taxon>
        <taxon>Chitinophagia</taxon>
        <taxon>Chitinophagales</taxon>
        <taxon>Chitinophagaceae</taxon>
        <taxon>Chitinophaga</taxon>
    </lineage>
</organism>
<reference evidence="6 7" key="1">
    <citation type="journal article" date="2013" name="Stand. Genomic Sci.">
        <title>Genomic Encyclopedia of Type Strains, Phase I: The one thousand microbial genomes (KMG-I) project.</title>
        <authorList>
            <person name="Kyrpides N.C."/>
            <person name="Woyke T."/>
            <person name="Eisen J.A."/>
            <person name="Garrity G."/>
            <person name="Lilburn T.G."/>
            <person name="Beck B.J."/>
            <person name="Whitman W.B."/>
            <person name="Hugenholtz P."/>
            <person name="Klenk H.P."/>
        </authorList>
    </citation>
    <scope>NUCLEOTIDE SEQUENCE [LARGE SCALE GENOMIC DNA]</scope>
    <source>
        <strain evidence="6 7">DSM 13484</strain>
    </source>
</reference>
<sequence length="431" mass="46632">MIKKIKGSFEQFAIASHLIRWTILAIPLSLTVGTLVALFLWLLDKATRLRWQQEWLLWLLPLAGAGIYWLYKKLGRNSEAGNNLIMDEIHQPGGGVPARMAPLVLLTTVITHLFGGSAGREGTAVQIGGSMAHLLGRWIKLTEKDLRILLMMGIAAGFGAVFGTPLTGAVFALEVLAIGTIRYDALVPCLIAAVFADTVCSAWGIHHTHYAIHFTDGKATPFIPFLQMDLWLLSKVVLAGVAFGMASYLFANSMHLIKHYAQRFIRPAWLIPVAGGVVIIVFSWALGTRDYLGLGVYSKEPGGVSIVNAFQAGGAHTWSWLWKLLFTAITLAMGFKGGEVTPLFFIGATLGNTLAILLGAPVDLFAGLGFIAVFAGATNTPIACTLMGVELFGTSHVLYFAVACFTAYYFSGNSGIYKAQRLAVPKRVEQD</sequence>
<evidence type="ECO:0000256" key="5">
    <source>
        <dbReference type="SAM" id="Phobius"/>
    </source>
</evidence>
<dbReference type="GO" id="GO:0015108">
    <property type="term" value="F:chloride transmembrane transporter activity"/>
    <property type="evidence" value="ECO:0007669"/>
    <property type="project" value="InterPro"/>
</dbReference>